<keyword evidence="3" id="KW-1185">Reference proteome</keyword>
<reference evidence="2 3" key="1">
    <citation type="submission" date="2023-08" db="EMBL/GenBank/DDBJ databases">
        <title>A Necator americanus chromosomal reference genome.</title>
        <authorList>
            <person name="Ilik V."/>
            <person name="Petrzelkova K.J."/>
            <person name="Pardy F."/>
            <person name="Fuh T."/>
            <person name="Niatou-Singa F.S."/>
            <person name="Gouil Q."/>
            <person name="Baker L."/>
            <person name="Ritchie M.E."/>
            <person name="Jex A.R."/>
            <person name="Gazzola D."/>
            <person name="Li H."/>
            <person name="Toshio Fujiwara R."/>
            <person name="Zhan B."/>
            <person name="Aroian R.V."/>
            <person name="Pafco B."/>
            <person name="Schwarz E.M."/>
        </authorList>
    </citation>
    <scope>NUCLEOTIDE SEQUENCE [LARGE SCALE GENOMIC DNA]</scope>
    <source>
        <strain evidence="2 3">Aroian</strain>
        <tissue evidence="2">Whole animal</tissue>
    </source>
</reference>
<feature type="compositionally biased region" description="Polar residues" evidence="1">
    <location>
        <begin position="322"/>
        <end position="332"/>
    </location>
</feature>
<comment type="caution">
    <text evidence="2">The sequence shown here is derived from an EMBL/GenBank/DDBJ whole genome shotgun (WGS) entry which is preliminary data.</text>
</comment>
<gene>
    <name evidence="2" type="primary">Necator_chrIV.g14216</name>
    <name evidence="2" type="ORF">RB195_000922</name>
</gene>
<feature type="region of interest" description="Disordered" evidence="1">
    <location>
        <begin position="262"/>
        <end position="355"/>
    </location>
</feature>
<organism evidence="2 3">
    <name type="scientific">Necator americanus</name>
    <name type="common">Human hookworm</name>
    <dbReference type="NCBI Taxonomy" id="51031"/>
    <lineage>
        <taxon>Eukaryota</taxon>
        <taxon>Metazoa</taxon>
        <taxon>Ecdysozoa</taxon>
        <taxon>Nematoda</taxon>
        <taxon>Chromadorea</taxon>
        <taxon>Rhabditida</taxon>
        <taxon>Rhabditina</taxon>
        <taxon>Rhabditomorpha</taxon>
        <taxon>Strongyloidea</taxon>
        <taxon>Ancylostomatidae</taxon>
        <taxon>Bunostominae</taxon>
        <taxon>Necator</taxon>
    </lineage>
</organism>
<sequence length="398" mass="43800">MTDTEFLQPTLCQRVCCCFSSSTSKEPPVKLIRSGTLQTVAPKTNGQHISAAENTIDGFEDVNLEVRTAADSSIPRVLVEKESNAFNMNDIMMEEVLREEKPDDVECVIEDAVSISTDVVEEVDESELSRLRLHSPKETPSSEKKEVDQKSNSSQESRDKEKEEITRRLSLELPSTSKADDAQSLGRVSPDSKEDDTTPTQGVASVTVTIESRTVDAPIEGSKSLSDIEEKSSSDSEAPEADANQKDVVVTYSQEEVVVEITPTAQKPFDPVSTPSKSIMYADTSSEEDSDEEEEHEIMPPVQRSQKIMNFDKIHDGPTVNGRLTSGSTIASNPFDDSSSEDEEQSRKHDITSSKEVTVTRIVVRDDGRPDELTSGSVKLSLDGREAITDEEFSEKLI</sequence>
<feature type="compositionally biased region" description="Basic and acidic residues" evidence="1">
    <location>
        <begin position="127"/>
        <end position="149"/>
    </location>
</feature>
<evidence type="ECO:0000313" key="2">
    <source>
        <dbReference type="EMBL" id="KAK6748001.1"/>
    </source>
</evidence>
<name>A0ABR1DEX3_NECAM</name>
<dbReference type="Proteomes" id="UP001303046">
    <property type="component" value="Unassembled WGS sequence"/>
</dbReference>
<accession>A0ABR1DEX3</accession>
<feature type="compositionally biased region" description="Polar residues" evidence="1">
    <location>
        <begin position="198"/>
        <end position="212"/>
    </location>
</feature>
<protein>
    <submittedName>
        <fullName evidence="2">Uncharacterized protein</fullName>
    </submittedName>
</protein>
<proteinExistence type="predicted"/>
<feature type="region of interest" description="Disordered" evidence="1">
    <location>
        <begin position="120"/>
        <end position="247"/>
    </location>
</feature>
<feature type="compositionally biased region" description="Basic and acidic residues" evidence="1">
    <location>
        <begin position="156"/>
        <end position="170"/>
    </location>
</feature>
<feature type="compositionally biased region" description="Acidic residues" evidence="1">
    <location>
        <begin position="285"/>
        <end position="296"/>
    </location>
</feature>
<evidence type="ECO:0000256" key="1">
    <source>
        <dbReference type="SAM" id="MobiDB-lite"/>
    </source>
</evidence>
<dbReference type="EMBL" id="JAVFWL010000004">
    <property type="protein sequence ID" value="KAK6748001.1"/>
    <property type="molecule type" value="Genomic_DNA"/>
</dbReference>
<evidence type="ECO:0000313" key="3">
    <source>
        <dbReference type="Proteomes" id="UP001303046"/>
    </source>
</evidence>